<evidence type="ECO:0000313" key="3">
    <source>
        <dbReference type="Proteomes" id="UP000536624"/>
    </source>
</evidence>
<dbReference type="AlphaFoldDB" id="A0A7X5X4M9"/>
<organism evidence="2 3">
    <name type="scientific">Streptomyces malaysiensis</name>
    <dbReference type="NCBI Taxonomy" id="92644"/>
    <lineage>
        <taxon>Bacteria</taxon>
        <taxon>Bacillati</taxon>
        <taxon>Actinomycetota</taxon>
        <taxon>Actinomycetes</taxon>
        <taxon>Kitasatosporales</taxon>
        <taxon>Streptomycetaceae</taxon>
        <taxon>Streptomyces</taxon>
        <taxon>Streptomyces violaceusniger group</taxon>
    </lineage>
</organism>
<feature type="region of interest" description="Disordered" evidence="1">
    <location>
        <begin position="81"/>
        <end position="125"/>
    </location>
</feature>
<sequence>MPSVLSLPWGVSSRTSPRTRSKISSTTAPRSTRSSPAMRRGGSLPYRNSDSCSWRLRSHAWWLSLLRSWSHAALRRRHRPRSLSRPGPVLRSDYRGNMLKRRPSSLGRGQGGCRGVEISFGDSRPGRGLNRGLNRRLFRCGLPVSTEVRRLF</sequence>
<accession>A0A7X5X4M9</accession>
<gene>
    <name evidence="2" type="ORF">SMALB_4567</name>
</gene>
<evidence type="ECO:0000313" key="2">
    <source>
        <dbReference type="EMBL" id="NIY66544.1"/>
    </source>
</evidence>
<protein>
    <submittedName>
        <fullName evidence="2">Uncharacterized protein</fullName>
    </submittedName>
</protein>
<comment type="caution">
    <text evidence="2">The sequence shown here is derived from an EMBL/GenBank/DDBJ whole genome shotgun (WGS) entry which is preliminary data.</text>
</comment>
<name>A0A7X5X4M9_STRMQ</name>
<reference evidence="2 3" key="1">
    <citation type="submission" date="2020-02" db="EMBL/GenBank/DDBJ databases">
        <title>Streptomyces malaysiensis DSM14702 (JHCC583434, PFL_A843) Genome sequencing and assembly.</title>
        <authorList>
            <person name="Samborskyy M."/>
        </authorList>
    </citation>
    <scope>NUCLEOTIDE SEQUENCE [LARGE SCALE GENOMIC DNA]</scope>
    <source>
        <strain evidence="2 3">DSM 14702</strain>
    </source>
</reference>
<proteinExistence type="predicted"/>
<dbReference type="Proteomes" id="UP000536624">
    <property type="component" value="Unassembled WGS sequence"/>
</dbReference>
<evidence type="ECO:0000256" key="1">
    <source>
        <dbReference type="SAM" id="MobiDB-lite"/>
    </source>
</evidence>
<dbReference type="EMBL" id="JAALLH010000001">
    <property type="protein sequence ID" value="NIY66544.1"/>
    <property type="molecule type" value="Genomic_DNA"/>
</dbReference>
<feature type="region of interest" description="Disordered" evidence="1">
    <location>
        <begin position="1"/>
        <end position="44"/>
    </location>
</feature>
<feature type="compositionally biased region" description="Low complexity" evidence="1">
    <location>
        <begin position="24"/>
        <end position="37"/>
    </location>
</feature>